<protein>
    <submittedName>
        <fullName evidence="2">AAA domain-containing protein</fullName>
    </submittedName>
</protein>
<dbReference type="AlphaFoldDB" id="A0A0N5A1K9"/>
<accession>A0A0N5A1K9</accession>
<dbReference type="WBParaSite" id="PTRK_0001550800.1">
    <property type="protein sequence ID" value="PTRK_0001550800.1"/>
    <property type="gene ID" value="PTRK_0001550800"/>
</dbReference>
<sequence length="634" mass="74613">MRNSVHGRSYHNYQKNSDIDVNKRANKELEICINNFLGQLREHNGFIGEIEKLRVHFENLILEVNDIIDKHRLKFLKGRDCFTEKNRGSLIAIAIMTPKKFHEDVFTNFEKTIKFKFNPHCTVKQVESQSKKKLLSKEMLEYVLGETKFFSFITEPWIIFQSLLLGITGVPKAKEYKCKSQGFKNELDKYKLIMEDILPLQDNDQLKVYFANNAVVLPNTAEDEDFTEYDLCYIKEAAIEFYELPLPDYGGDYLYDCKMEYIGKDPSTQLMVDSFAKDGTKYRIFFLDRLYAQVLMDENMKNEISDVLEKNGFIELAVLFKCLKQPEPIWPLEFLEYEENSYPEPGFYNEPIIPENKVKFIEDVDNVKFLTILFEEKEKMANSGSLQKIYITTKYGREDEVCSTLSYLSLYIDDFLYVIDIKVIGHEEASKLLKRLLQSKDLAKIFISPIEYRILYGHYSPFGFFKNPNQVYFLSDIFASFHNPDDEENHFIKYSDRFIDIISGANEIYIPVTNGFNIIEMLGRLEDFPERKKIMRQINNALSRLIPLASFNATVKYCTGLVFDDELLKKTEWSRRPILVTQKKYIITEMCAFADCLKRLQDYASKHNLTKRFYFFKNRVFSPASQKEYISYYQ</sequence>
<evidence type="ECO:0000313" key="2">
    <source>
        <dbReference type="WBParaSite" id="PTRK_0001550800.1"/>
    </source>
</evidence>
<reference evidence="2" key="1">
    <citation type="submission" date="2017-02" db="UniProtKB">
        <authorList>
            <consortium name="WormBaseParasite"/>
        </authorList>
    </citation>
    <scope>IDENTIFICATION</scope>
</reference>
<name>A0A0N5A1K9_PARTI</name>
<proteinExistence type="predicted"/>
<dbReference type="Proteomes" id="UP000038045">
    <property type="component" value="Unplaced"/>
</dbReference>
<keyword evidence="1" id="KW-1185">Reference proteome</keyword>
<evidence type="ECO:0000313" key="1">
    <source>
        <dbReference type="Proteomes" id="UP000038045"/>
    </source>
</evidence>
<organism evidence="1 2">
    <name type="scientific">Parastrongyloides trichosuri</name>
    <name type="common">Possum-specific nematode worm</name>
    <dbReference type="NCBI Taxonomy" id="131310"/>
    <lineage>
        <taxon>Eukaryota</taxon>
        <taxon>Metazoa</taxon>
        <taxon>Ecdysozoa</taxon>
        <taxon>Nematoda</taxon>
        <taxon>Chromadorea</taxon>
        <taxon>Rhabditida</taxon>
        <taxon>Tylenchina</taxon>
        <taxon>Panagrolaimomorpha</taxon>
        <taxon>Strongyloidoidea</taxon>
        <taxon>Strongyloididae</taxon>
        <taxon>Parastrongyloides</taxon>
    </lineage>
</organism>